<name>A0A071MY98_9BURK</name>
<sequence length="106" mass="11582">MNNATFLSVQLDADDFAGSSGLVELLNRHLLFATDVAEAADALVQLASVAHMTGATRHSVELPILAIERLRDALDTLSGYDETWLQVLEPAEALFRDIGRGRRPLH</sequence>
<organism evidence="1">
    <name type="scientific">Burkholderia cenocepacia</name>
    <dbReference type="NCBI Taxonomy" id="95486"/>
    <lineage>
        <taxon>Bacteria</taxon>
        <taxon>Pseudomonadati</taxon>
        <taxon>Pseudomonadota</taxon>
        <taxon>Betaproteobacteria</taxon>
        <taxon>Burkholderiales</taxon>
        <taxon>Burkholderiaceae</taxon>
        <taxon>Burkholderia</taxon>
        <taxon>Burkholderia cepacia complex</taxon>
    </lineage>
</organism>
<proteinExistence type="predicted"/>
<protein>
    <submittedName>
        <fullName evidence="1">Uncharacterized protein</fullName>
    </submittedName>
</protein>
<accession>A0A071MY98</accession>
<dbReference type="EMBL" id="JJOA01000001">
    <property type="protein sequence ID" value="KEA61446.1"/>
    <property type="molecule type" value="Genomic_DNA"/>
</dbReference>
<reference evidence="1" key="1">
    <citation type="submission" date="2014-04" db="EMBL/GenBank/DDBJ databases">
        <title>In planta biocontrol of soil-borne Fusarium wilt of banana through a plant endophytic bacterium, Burkholderia cenocepacia 869T2.</title>
        <authorList>
            <person name="Ho Y.-N."/>
            <person name="Chiang H.-M."/>
            <person name="Chao C.-P."/>
            <person name="Su C.-C."/>
            <person name="Hsu H.-F."/>
            <person name="Guo C.-T."/>
            <person name="Hsieh J.-L."/>
            <person name="Huang C.-C."/>
        </authorList>
    </citation>
    <scope>NUCLEOTIDE SEQUENCE [LARGE SCALE GENOMIC DNA]</scope>
    <source>
        <strain evidence="1">869T2</strain>
    </source>
</reference>
<dbReference type="OrthoDB" id="9100253at2"/>
<evidence type="ECO:0000313" key="1">
    <source>
        <dbReference type="EMBL" id="KEA61446.1"/>
    </source>
</evidence>
<comment type="caution">
    <text evidence="1">The sequence shown here is derived from an EMBL/GenBank/DDBJ whole genome shotgun (WGS) entry which is preliminary data.</text>
</comment>
<gene>
    <name evidence="1" type="ORF">DT99_01265</name>
</gene>
<dbReference type="AlphaFoldDB" id="A0A071MY98"/>